<dbReference type="Pfam" id="PF07714">
    <property type="entry name" value="PK_Tyr_Ser-Thr"/>
    <property type="match status" value="1"/>
</dbReference>
<dbReference type="GO" id="GO:0004674">
    <property type="term" value="F:protein serine/threonine kinase activity"/>
    <property type="evidence" value="ECO:0007669"/>
    <property type="project" value="TreeGrafter"/>
</dbReference>
<comment type="caution">
    <text evidence="3">The sequence shown here is derived from an EMBL/GenBank/DDBJ whole genome shotgun (WGS) entry which is preliminary data.</text>
</comment>
<dbReference type="SMART" id="SM00220">
    <property type="entry name" value="S_TKc"/>
    <property type="match status" value="1"/>
</dbReference>
<dbReference type="InterPro" id="IPR000719">
    <property type="entry name" value="Prot_kinase_dom"/>
</dbReference>
<reference evidence="3" key="1">
    <citation type="submission" date="2021-01" db="EMBL/GenBank/DDBJ databases">
        <authorList>
            <person name="Kaushik A."/>
        </authorList>
    </citation>
    <scope>NUCLEOTIDE SEQUENCE</scope>
    <source>
        <strain evidence="3">AG1-1A</strain>
    </source>
</reference>
<proteinExistence type="predicted"/>
<evidence type="ECO:0000259" key="2">
    <source>
        <dbReference type="PROSITE" id="PS50011"/>
    </source>
</evidence>
<feature type="region of interest" description="Disordered" evidence="1">
    <location>
        <begin position="15"/>
        <end position="54"/>
    </location>
</feature>
<organism evidence="3 4">
    <name type="scientific">Rhizoctonia solani</name>
    <dbReference type="NCBI Taxonomy" id="456999"/>
    <lineage>
        <taxon>Eukaryota</taxon>
        <taxon>Fungi</taxon>
        <taxon>Dikarya</taxon>
        <taxon>Basidiomycota</taxon>
        <taxon>Agaricomycotina</taxon>
        <taxon>Agaricomycetes</taxon>
        <taxon>Cantharellales</taxon>
        <taxon>Ceratobasidiaceae</taxon>
        <taxon>Rhizoctonia</taxon>
    </lineage>
</organism>
<evidence type="ECO:0000313" key="4">
    <source>
        <dbReference type="Proteomes" id="UP000663840"/>
    </source>
</evidence>
<evidence type="ECO:0000256" key="1">
    <source>
        <dbReference type="SAM" id="MobiDB-lite"/>
    </source>
</evidence>
<dbReference type="InterPro" id="IPR011009">
    <property type="entry name" value="Kinase-like_dom_sf"/>
</dbReference>
<name>A0A8H3ACA6_9AGAM</name>
<dbReference type="InterPro" id="IPR001245">
    <property type="entry name" value="Ser-Thr/Tyr_kinase_cat_dom"/>
</dbReference>
<dbReference type="AlphaFoldDB" id="A0A8H3ACA6"/>
<dbReference type="PANTHER" id="PTHR44329">
    <property type="entry name" value="SERINE/THREONINE-PROTEIN KINASE TNNI3K-RELATED"/>
    <property type="match status" value="1"/>
</dbReference>
<dbReference type="EMBL" id="CAJMWR010001289">
    <property type="protein sequence ID" value="CAE6421587.1"/>
    <property type="molecule type" value="Genomic_DNA"/>
</dbReference>
<evidence type="ECO:0000313" key="3">
    <source>
        <dbReference type="EMBL" id="CAE6421587.1"/>
    </source>
</evidence>
<dbReference type="PANTHER" id="PTHR44329:SF214">
    <property type="entry name" value="PROTEIN KINASE DOMAIN-CONTAINING PROTEIN"/>
    <property type="match status" value="1"/>
</dbReference>
<dbReference type="PROSITE" id="PS00108">
    <property type="entry name" value="PROTEIN_KINASE_ST"/>
    <property type="match status" value="1"/>
</dbReference>
<protein>
    <recommendedName>
        <fullName evidence="2">Protein kinase domain-containing protein</fullName>
    </recommendedName>
</protein>
<sequence length="438" mass="47572">MAGRTIYTNQPTWSAMTSSDKKVPTSAGFGIVAGRSNSGTEESVRTGGEQGEERGIYAGSSHIERKSRADAKTIDRIAGAGDAHLPTQASFSSDPSAQSFNDLEHTIHTDILDNPAIQYQQEPGPESLSNQTTYISANEAMIGQETATYDIIAQLGTHGCPDVTRLLDMSTASTWPVSSGGFGDVYKAKLYDSTEVAVKTSRVFIDSAEGKKSLKRAAQELYAWSKCSHPNVLRLTGLAVFRDQIGMVSPWMPNGSLPTYLARHHEADRIDISIQIAEGLAYLHTNGIVHGDLKGMNVLVANDGTAVLTDFGNAVLSNQSLLFTSTTSKASISLRWTETVTGEVPYANKSEQAVMFAVWQQNLPNRPEQLSTEHEHGDTLWLLLTSCWDNDPKQRPHATKVVEMMRSPCIYSTQATGSFIKALNESVLVLRLRSSSGV</sequence>
<accession>A0A8H3ACA6</accession>
<dbReference type="InterPro" id="IPR008271">
    <property type="entry name" value="Ser/Thr_kinase_AS"/>
</dbReference>
<gene>
    <name evidence="3" type="ORF">RDB_LOCUS55663</name>
</gene>
<dbReference type="InterPro" id="IPR051681">
    <property type="entry name" value="Ser/Thr_Kinases-Pseudokinases"/>
</dbReference>
<dbReference type="GO" id="GO:0005524">
    <property type="term" value="F:ATP binding"/>
    <property type="evidence" value="ECO:0007669"/>
    <property type="project" value="InterPro"/>
</dbReference>
<feature type="domain" description="Protein kinase" evidence="2">
    <location>
        <begin position="171"/>
        <end position="410"/>
    </location>
</feature>
<dbReference type="PROSITE" id="PS50011">
    <property type="entry name" value="PROTEIN_KINASE_DOM"/>
    <property type="match status" value="1"/>
</dbReference>
<dbReference type="Gene3D" id="1.10.510.10">
    <property type="entry name" value="Transferase(Phosphotransferase) domain 1"/>
    <property type="match status" value="2"/>
</dbReference>
<dbReference type="SUPFAM" id="SSF56112">
    <property type="entry name" value="Protein kinase-like (PK-like)"/>
    <property type="match status" value="1"/>
</dbReference>
<dbReference type="Proteomes" id="UP000663840">
    <property type="component" value="Unassembled WGS sequence"/>
</dbReference>